<proteinExistence type="predicted"/>
<accession>A0A850PGV7</accession>
<evidence type="ECO:0000256" key="2">
    <source>
        <dbReference type="SAM" id="SignalP"/>
    </source>
</evidence>
<evidence type="ECO:0000256" key="1">
    <source>
        <dbReference type="SAM" id="MobiDB-lite"/>
    </source>
</evidence>
<dbReference type="Proteomes" id="UP000585665">
    <property type="component" value="Unassembled WGS sequence"/>
</dbReference>
<comment type="caution">
    <text evidence="3">The sequence shown here is derived from an EMBL/GenBank/DDBJ whole genome shotgun (WGS) entry which is preliminary data.</text>
</comment>
<gene>
    <name evidence="3" type="ORF">HUK82_13905</name>
</gene>
<protein>
    <submittedName>
        <fullName evidence="3">Uncharacterized protein</fullName>
    </submittedName>
</protein>
<dbReference type="RefSeq" id="WP_176614531.1">
    <property type="nucleotide sequence ID" value="NZ_JABXXR010000160.1"/>
</dbReference>
<feature type="region of interest" description="Disordered" evidence="1">
    <location>
        <begin position="154"/>
        <end position="185"/>
    </location>
</feature>
<dbReference type="AlphaFoldDB" id="A0A850PGV7"/>
<feature type="chain" id="PRO_5032699855" evidence="2">
    <location>
        <begin position="28"/>
        <end position="185"/>
    </location>
</feature>
<evidence type="ECO:0000313" key="4">
    <source>
        <dbReference type="Proteomes" id="UP000585665"/>
    </source>
</evidence>
<sequence>MPRSFFLIRFLAPWAVAAFMAMSVAQAQTGPVILTQQPGTALDISARQLMAGDLARAKARGETPIVLIGSAPLSSRKGDVALFVQVQSASLCGSAGCSTSVYLKHGEHWSKVLDSVSGPVTVMPKSHGGMRDLRIDSHDVWRWQGTAYQDTAPSIGSDEALRRSVEAHQAAVRKDSAQTSGDAGQ</sequence>
<dbReference type="EMBL" id="JABXXR010000160">
    <property type="protein sequence ID" value="NVN41650.1"/>
    <property type="molecule type" value="Genomic_DNA"/>
</dbReference>
<feature type="signal peptide" evidence="2">
    <location>
        <begin position="1"/>
        <end position="27"/>
    </location>
</feature>
<name>A0A850PGV7_9PROT</name>
<feature type="compositionally biased region" description="Basic and acidic residues" evidence="1">
    <location>
        <begin position="159"/>
        <end position="176"/>
    </location>
</feature>
<reference evidence="3 4" key="1">
    <citation type="submission" date="2020-06" db="EMBL/GenBank/DDBJ databases">
        <title>Description of novel acetic acid bacteria.</title>
        <authorList>
            <person name="Sombolestani A."/>
        </authorList>
    </citation>
    <scope>NUCLEOTIDE SEQUENCE [LARGE SCALE GENOMIC DNA]</scope>
    <source>
        <strain evidence="3 4">LMG 27010</strain>
    </source>
</reference>
<organism evidence="3 4">
    <name type="scientific">Ameyamaea chiangmaiensis</name>
    <dbReference type="NCBI Taxonomy" id="442969"/>
    <lineage>
        <taxon>Bacteria</taxon>
        <taxon>Pseudomonadati</taxon>
        <taxon>Pseudomonadota</taxon>
        <taxon>Alphaproteobacteria</taxon>
        <taxon>Acetobacterales</taxon>
        <taxon>Acetobacteraceae</taxon>
        <taxon>Ameyamaea</taxon>
    </lineage>
</organism>
<keyword evidence="4" id="KW-1185">Reference proteome</keyword>
<evidence type="ECO:0000313" key="3">
    <source>
        <dbReference type="EMBL" id="NVN41650.1"/>
    </source>
</evidence>
<keyword evidence="2" id="KW-0732">Signal</keyword>